<gene>
    <name evidence="1" type="ORF">LCGC14_2496550</name>
</gene>
<comment type="caution">
    <text evidence="1">The sequence shown here is derived from an EMBL/GenBank/DDBJ whole genome shotgun (WGS) entry which is preliminary data.</text>
</comment>
<evidence type="ECO:0000313" key="1">
    <source>
        <dbReference type="EMBL" id="KKL16341.1"/>
    </source>
</evidence>
<dbReference type="EMBL" id="LAZR01039703">
    <property type="protein sequence ID" value="KKL16341.1"/>
    <property type="molecule type" value="Genomic_DNA"/>
</dbReference>
<sequence>MPYRKDFLSLLDGNVIDEVIWTADIDYWINGKVLAGEGNSKWQTEEGYLELCIDLKIMPYYYYGRDFTSFWLARPEYDDTVEVESYKNGLSTTIIWKTPLGEISQETVFMEVSCSEARSKYAVTNRKELDIFRFLIEHRELKPSQVENYSVRLEMWDKYDGVPAIVMPRSPLSAFFYEWAGIMNGVYLLNDYPAALEGIFDLMNDQEIPVIKKICELSPPLVHFADNMSGDVMSGYYHDLMEEGHKRRLQQLNRIG</sequence>
<reference evidence="1" key="1">
    <citation type="journal article" date="2015" name="Nature">
        <title>Complex archaea that bridge the gap between prokaryotes and eukaryotes.</title>
        <authorList>
            <person name="Spang A."/>
            <person name="Saw J.H."/>
            <person name="Jorgensen S.L."/>
            <person name="Zaremba-Niedzwiedzka K."/>
            <person name="Martijn J."/>
            <person name="Lind A.E."/>
            <person name="van Eijk R."/>
            <person name="Schleper C."/>
            <person name="Guy L."/>
            <person name="Ettema T.J."/>
        </authorList>
    </citation>
    <scope>NUCLEOTIDE SEQUENCE</scope>
</reference>
<accession>A0A0F9DEX3</accession>
<organism evidence="1">
    <name type="scientific">marine sediment metagenome</name>
    <dbReference type="NCBI Taxonomy" id="412755"/>
    <lineage>
        <taxon>unclassified sequences</taxon>
        <taxon>metagenomes</taxon>
        <taxon>ecological metagenomes</taxon>
    </lineage>
</organism>
<protein>
    <submittedName>
        <fullName evidence="1">Uncharacterized protein</fullName>
    </submittedName>
</protein>
<dbReference type="AlphaFoldDB" id="A0A0F9DEX3"/>
<name>A0A0F9DEX3_9ZZZZ</name>
<proteinExistence type="predicted"/>